<dbReference type="Pfam" id="PF20730">
    <property type="entry name" value="YetF_N"/>
    <property type="match status" value="1"/>
</dbReference>
<dbReference type="GO" id="GO:0005886">
    <property type="term" value="C:plasma membrane"/>
    <property type="evidence" value="ECO:0007669"/>
    <property type="project" value="UniProtKB-SubCell"/>
</dbReference>
<proteinExistence type="inferred from homology"/>
<evidence type="ECO:0000259" key="9">
    <source>
        <dbReference type="Pfam" id="PF20730"/>
    </source>
</evidence>
<evidence type="ECO:0000256" key="2">
    <source>
        <dbReference type="ARBA" id="ARBA00006448"/>
    </source>
</evidence>
<dbReference type="EMBL" id="FNFH01000005">
    <property type="protein sequence ID" value="SDK58134.1"/>
    <property type="molecule type" value="Genomic_DNA"/>
</dbReference>
<evidence type="ECO:0000256" key="4">
    <source>
        <dbReference type="ARBA" id="ARBA00022692"/>
    </source>
</evidence>
<dbReference type="InterPro" id="IPR023090">
    <property type="entry name" value="UPF0702_alpha/beta_dom_sf"/>
</dbReference>
<dbReference type="PANTHER" id="PTHR34582:SF6">
    <property type="entry name" value="UPF0702 TRANSMEMBRANE PROTEIN YCAP"/>
    <property type="match status" value="1"/>
</dbReference>
<evidence type="ECO:0000256" key="3">
    <source>
        <dbReference type="ARBA" id="ARBA00022475"/>
    </source>
</evidence>
<feature type="domain" description="YetF C-terminal" evidence="8">
    <location>
        <begin position="100"/>
        <end position="165"/>
    </location>
</feature>
<feature type="transmembrane region" description="Helical" evidence="7">
    <location>
        <begin position="17"/>
        <end position="38"/>
    </location>
</feature>
<keyword evidence="5 7" id="KW-1133">Transmembrane helix</keyword>
<evidence type="ECO:0000313" key="11">
    <source>
        <dbReference type="Proteomes" id="UP000199305"/>
    </source>
</evidence>
<comment type="subcellular location">
    <subcellularLocation>
        <location evidence="1">Cell membrane</location>
        <topology evidence="1">Multi-pass membrane protein</topology>
    </subcellularLocation>
</comment>
<evidence type="ECO:0000256" key="5">
    <source>
        <dbReference type="ARBA" id="ARBA00022989"/>
    </source>
</evidence>
<dbReference type="OrthoDB" id="9793799at2"/>
<reference evidence="11" key="1">
    <citation type="submission" date="2016-10" db="EMBL/GenBank/DDBJ databases">
        <authorList>
            <person name="Varghese N."/>
            <person name="Submissions S."/>
        </authorList>
    </citation>
    <scope>NUCLEOTIDE SEQUENCE [LARGE SCALE GENOMIC DNA]</scope>
    <source>
        <strain evidence="11">CGMCC 1.10658</strain>
    </source>
</reference>
<dbReference type="InterPro" id="IPR048454">
    <property type="entry name" value="YetF_N"/>
</dbReference>
<keyword evidence="11" id="KW-1185">Reference proteome</keyword>
<evidence type="ECO:0000256" key="6">
    <source>
        <dbReference type="ARBA" id="ARBA00023136"/>
    </source>
</evidence>
<accession>A0A1G9D361</accession>
<dbReference type="Gene3D" id="3.30.240.20">
    <property type="entry name" value="bsu07140 like domains"/>
    <property type="match status" value="1"/>
</dbReference>
<evidence type="ECO:0000256" key="1">
    <source>
        <dbReference type="ARBA" id="ARBA00004651"/>
    </source>
</evidence>
<keyword evidence="3" id="KW-1003">Cell membrane</keyword>
<sequence>MPEADFFQDLLISDWKGILRVLVSAMITYVVVVCLVRLSGKRSASQMNNFDWIVTVAIGSIVGSTIVIRDLPLAEGLSAVLALLAAQFMVTKATVYFPGFSSLLRAAPVIVFWNGEFVRSAMKKQRVTEQEVLSAIRKRGVHRLEQVAAVVIEADARLSVLLKETAESLERSETLERVKNYSSLVSGSHDAP</sequence>
<dbReference type="STRING" id="658219.SAMN05216212_2717"/>
<keyword evidence="6 7" id="KW-0472">Membrane</keyword>
<comment type="similarity">
    <text evidence="2">Belongs to the UPF0702 family.</text>
</comment>
<feature type="domain" description="YetF-like N-terminal transmembrane" evidence="9">
    <location>
        <begin position="26"/>
        <end position="81"/>
    </location>
</feature>
<dbReference type="InterPro" id="IPR007353">
    <property type="entry name" value="DUF421"/>
</dbReference>
<gene>
    <name evidence="10" type="ORF">SAMN05216212_2717</name>
</gene>
<organism evidence="10 11">
    <name type="scientific">Microbulbifer yueqingensis</name>
    <dbReference type="NCBI Taxonomy" id="658219"/>
    <lineage>
        <taxon>Bacteria</taxon>
        <taxon>Pseudomonadati</taxon>
        <taxon>Pseudomonadota</taxon>
        <taxon>Gammaproteobacteria</taxon>
        <taxon>Cellvibrionales</taxon>
        <taxon>Microbulbiferaceae</taxon>
        <taxon>Microbulbifer</taxon>
    </lineage>
</organism>
<dbReference type="AlphaFoldDB" id="A0A1G9D361"/>
<feature type="transmembrane region" description="Helical" evidence="7">
    <location>
        <begin position="50"/>
        <end position="71"/>
    </location>
</feature>
<evidence type="ECO:0000313" key="10">
    <source>
        <dbReference type="EMBL" id="SDK58134.1"/>
    </source>
</evidence>
<dbReference type="Proteomes" id="UP000199305">
    <property type="component" value="Unassembled WGS sequence"/>
</dbReference>
<evidence type="ECO:0000259" key="8">
    <source>
        <dbReference type="Pfam" id="PF04239"/>
    </source>
</evidence>
<evidence type="ECO:0000256" key="7">
    <source>
        <dbReference type="SAM" id="Phobius"/>
    </source>
</evidence>
<dbReference type="RefSeq" id="WP_091515192.1">
    <property type="nucleotide sequence ID" value="NZ_FNFH01000005.1"/>
</dbReference>
<keyword evidence="4 7" id="KW-0812">Transmembrane</keyword>
<dbReference type="PANTHER" id="PTHR34582">
    <property type="entry name" value="UPF0702 TRANSMEMBRANE PROTEIN YCAP"/>
    <property type="match status" value="1"/>
</dbReference>
<protein>
    <submittedName>
        <fullName evidence="10">Uncharacterized membrane protein YcaP, DUF421 family</fullName>
    </submittedName>
</protein>
<dbReference type="Pfam" id="PF04239">
    <property type="entry name" value="DUF421"/>
    <property type="match status" value="1"/>
</dbReference>
<name>A0A1G9D361_9GAMM</name>